<comment type="similarity">
    <text evidence="2 5">Belongs to the universal ribosomal protein uL10 family.</text>
</comment>
<evidence type="ECO:0000313" key="7">
    <source>
        <dbReference type="EMBL" id="KAF7257242.1"/>
    </source>
</evidence>
<evidence type="ECO:0000313" key="8">
    <source>
        <dbReference type="Proteomes" id="UP000822476"/>
    </source>
</evidence>
<dbReference type="PANTHER" id="PTHR45841">
    <property type="entry name" value="MRNA TURNOVER PROTEIN 4 MRTO4"/>
    <property type="match status" value="1"/>
</dbReference>
<dbReference type="SUPFAM" id="SSF160369">
    <property type="entry name" value="Ribosomal protein L10-like"/>
    <property type="match status" value="1"/>
</dbReference>
<evidence type="ECO:0000256" key="5">
    <source>
        <dbReference type="RuleBase" id="RU364039"/>
    </source>
</evidence>
<name>A0A8S9YR75_9TREM</name>
<dbReference type="Pfam" id="PF00466">
    <property type="entry name" value="Ribosomal_L10"/>
    <property type="match status" value="1"/>
</dbReference>
<dbReference type="Pfam" id="PF17777">
    <property type="entry name" value="RL10P_insert"/>
    <property type="match status" value="1"/>
</dbReference>
<dbReference type="GO" id="GO:0000956">
    <property type="term" value="P:nuclear-transcribed mRNA catabolic process"/>
    <property type="evidence" value="ECO:0007669"/>
    <property type="project" value="TreeGrafter"/>
</dbReference>
<dbReference type="GO" id="GO:0000027">
    <property type="term" value="P:ribosomal large subunit assembly"/>
    <property type="evidence" value="ECO:0007669"/>
    <property type="project" value="InterPro"/>
</dbReference>
<dbReference type="Gene3D" id="3.30.70.1730">
    <property type="match status" value="1"/>
</dbReference>
<dbReference type="GO" id="GO:0005737">
    <property type="term" value="C:cytoplasm"/>
    <property type="evidence" value="ECO:0007669"/>
    <property type="project" value="UniProtKB-SubCell"/>
</dbReference>
<keyword evidence="3 5" id="KW-0963">Cytoplasm</keyword>
<keyword evidence="8" id="KW-1185">Reference proteome</keyword>
<organism evidence="7 8">
    <name type="scientific">Paragonimus skrjabini miyazakii</name>
    <dbReference type="NCBI Taxonomy" id="59628"/>
    <lineage>
        <taxon>Eukaryota</taxon>
        <taxon>Metazoa</taxon>
        <taxon>Spiralia</taxon>
        <taxon>Lophotrochozoa</taxon>
        <taxon>Platyhelminthes</taxon>
        <taxon>Trematoda</taxon>
        <taxon>Digenea</taxon>
        <taxon>Plagiorchiida</taxon>
        <taxon>Troglotremata</taxon>
        <taxon>Troglotrematidae</taxon>
        <taxon>Paragonimus</taxon>
    </lineage>
</organism>
<dbReference type="PANTHER" id="PTHR45841:SF1">
    <property type="entry name" value="MRNA TURNOVER PROTEIN 4 HOMOLOG"/>
    <property type="match status" value="1"/>
</dbReference>
<dbReference type="GO" id="GO:0005730">
    <property type="term" value="C:nucleolus"/>
    <property type="evidence" value="ECO:0007669"/>
    <property type="project" value="UniProtKB-SubCell"/>
</dbReference>
<dbReference type="FunFam" id="3.90.105.20:FF:000003">
    <property type="entry name" value="Ribosome assembly factor mrt4"/>
    <property type="match status" value="1"/>
</dbReference>
<dbReference type="Gene3D" id="3.90.105.20">
    <property type="match status" value="1"/>
</dbReference>
<comment type="function">
    <text evidence="1 5">Component of the ribosome assembly machinery. Nuclear paralog of the ribosomal protein P0, it binds pre-60S subunits at an early stage of assembly in the nucleolus, and is replaced by P0 in cytoplasmic pre-60S subunits and mature 80S ribosomes.</text>
</comment>
<dbReference type="GO" id="GO:0006364">
    <property type="term" value="P:rRNA processing"/>
    <property type="evidence" value="ECO:0007669"/>
    <property type="project" value="TreeGrafter"/>
</dbReference>
<dbReference type="InterPro" id="IPR051742">
    <property type="entry name" value="Ribosome_Assembly_uL10"/>
</dbReference>
<dbReference type="AlphaFoldDB" id="A0A8S9YR75"/>
<evidence type="ECO:0000256" key="3">
    <source>
        <dbReference type="ARBA" id="ARBA00022490"/>
    </source>
</evidence>
<dbReference type="InterPro" id="IPR040637">
    <property type="entry name" value="Ribosomal_uL10-like_insert"/>
</dbReference>
<evidence type="ECO:0000256" key="1">
    <source>
        <dbReference type="ARBA" id="ARBA00004046"/>
    </source>
</evidence>
<keyword evidence="4 5" id="KW-0539">Nucleus</keyword>
<dbReference type="OrthoDB" id="10262308at2759"/>
<gene>
    <name evidence="7" type="ORF">EG68_05372</name>
</gene>
<dbReference type="Proteomes" id="UP000822476">
    <property type="component" value="Unassembled WGS sequence"/>
</dbReference>
<dbReference type="InterPro" id="IPR043141">
    <property type="entry name" value="Ribosomal_uL10-like_sf"/>
</dbReference>
<feature type="domain" description="Large ribosomal subunit protein uL10-like insertion" evidence="6">
    <location>
        <begin position="123"/>
        <end position="193"/>
    </location>
</feature>
<dbReference type="CDD" id="cd05796">
    <property type="entry name" value="Ribosomal_P0_like"/>
    <property type="match status" value="1"/>
</dbReference>
<evidence type="ECO:0000256" key="2">
    <source>
        <dbReference type="ARBA" id="ARBA00008889"/>
    </source>
</evidence>
<evidence type="ECO:0000259" key="6">
    <source>
        <dbReference type="Pfam" id="PF17777"/>
    </source>
</evidence>
<dbReference type="GO" id="GO:0030687">
    <property type="term" value="C:preribosome, large subunit precursor"/>
    <property type="evidence" value="ECO:0007669"/>
    <property type="project" value="TreeGrafter"/>
</dbReference>
<dbReference type="InterPro" id="IPR033867">
    <property type="entry name" value="Mrt4"/>
</dbReference>
<keyword evidence="5" id="KW-0690">Ribosome biogenesis</keyword>
<comment type="subunit">
    <text evidence="5">Associates with the pre-60S ribosomal particle.</text>
</comment>
<dbReference type="InterPro" id="IPR001790">
    <property type="entry name" value="Ribosomal_uL10"/>
</dbReference>
<reference evidence="7" key="1">
    <citation type="submission" date="2019-07" db="EMBL/GenBank/DDBJ databases">
        <title>Annotation for the trematode Paragonimus miyazaki's.</title>
        <authorList>
            <person name="Choi Y.-J."/>
        </authorList>
    </citation>
    <scope>NUCLEOTIDE SEQUENCE</scope>
    <source>
        <strain evidence="7">Japan</strain>
    </source>
</reference>
<proteinExistence type="inferred from homology"/>
<dbReference type="InterPro" id="IPR043164">
    <property type="entry name" value="Ribosomal_uL10-like_insert_sf"/>
</dbReference>
<evidence type="ECO:0000256" key="4">
    <source>
        <dbReference type="ARBA" id="ARBA00023242"/>
    </source>
</evidence>
<comment type="caution">
    <text evidence="7">The sequence shown here is derived from an EMBL/GenBank/DDBJ whole genome shotgun (WGS) entry which is preliminary data.</text>
</comment>
<protein>
    <recommendedName>
        <fullName evidence="5">Ribosome assembly factor mrt4</fullName>
    </recommendedName>
</protein>
<dbReference type="GO" id="GO:0003723">
    <property type="term" value="F:RNA binding"/>
    <property type="evidence" value="ECO:0007669"/>
    <property type="project" value="TreeGrafter"/>
</dbReference>
<sequence length="262" mass="30082">MPLSRRDRKIDLTKVGKKASKKKEQIDKIQRYLNTFNRVYVIKFYNPRNQKISELRHHLTNAHIVFGKNKVTMLALNKQSNKSRPMLGKISSYIKGNCALLLTNLSSLELRENFDSFRSSEYARAGNLASQSVTLVAGPLPKFAHTMEPYLRQIGLPVKLIRGVIHLEKDFVVCKKEDALTPDQCRILKLFEIQLSEFRVGIVASWSEEEGIQALEEEDMQRMITSLPPAVRVTCQKLDDGQLYFIPEPVEENDTDETMDRV</sequence>
<accession>A0A8S9YR75</accession>
<dbReference type="EMBL" id="JTDE01002524">
    <property type="protein sequence ID" value="KAF7257242.1"/>
    <property type="molecule type" value="Genomic_DNA"/>
</dbReference>
<comment type="subcellular location">
    <subcellularLocation>
        <location evidence="5">Cytoplasm</location>
    </subcellularLocation>
    <subcellularLocation>
        <location evidence="5">Nucleus</location>
        <location evidence="5">Nucleolus</location>
    </subcellularLocation>
</comment>